<reference evidence="3" key="1">
    <citation type="submission" date="2021-12" db="EMBL/GenBank/DDBJ databases">
        <authorList>
            <person name="King R."/>
        </authorList>
    </citation>
    <scope>NUCLEOTIDE SEQUENCE</scope>
</reference>
<dbReference type="Proteomes" id="UP001154078">
    <property type="component" value="Chromosome 5"/>
</dbReference>
<evidence type="ECO:0000313" key="3">
    <source>
        <dbReference type="EMBL" id="CAH0557817.1"/>
    </source>
</evidence>
<protein>
    <submittedName>
        <fullName evidence="3">Uncharacterized protein</fullName>
    </submittedName>
</protein>
<dbReference type="AlphaFoldDB" id="A0A9P0B8F5"/>
<organism evidence="3 4">
    <name type="scientific">Brassicogethes aeneus</name>
    <name type="common">Rape pollen beetle</name>
    <name type="synonym">Meligethes aeneus</name>
    <dbReference type="NCBI Taxonomy" id="1431903"/>
    <lineage>
        <taxon>Eukaryota</taxon>
        <taxon>Metazoa</taxon>
        <taxon>Ecdysozoa</taxon>
        <taxon>Arthropoda</taxon>
        <taxon>Hexapoda</taxon>
        <taxon>Insecta</taxon>
        <taxon>Pterygota</taxon>
        <taxon>Neoptera</taxon>
        <taxon>Endopterygota</taxon>
        <taxon>Coleoptera</taxon>
        <taxon>Polyphaga</taxon>
        <taxon>Cucujiformia</taxon>
        <taxon>Nitidulidae</taxon>
        <taxon>Meligethinae</taxon>
        <taxon>Brassicogethes</taxon>
    </lineage>
</organism>
<feature type="compositionally biased region" description="Polar residues" evidence="1">
    <location>
        <begin position="557"/>
        <end position="571"/>
    </location>
</feature>
<dbReference type="OrthoDB" id="6723810at2759"/>
<dbReference type="EMBL" id="OV121136">
    <property type="protein sequence ID" value="CAH0557817.1"/>
    <property type="molecule type" value="Genomic_DNA"/>
</dbReference>
<keyword evidence="2" id="KW-0732">Signal</keyword>
<name>A0A9P0B8F5_BRAAE</name>
<evidence type="ECO:0000256" key="1">
    <source>
        <dbReference type="SAM" id="MobiDB-lite"/>
    </source>
</evidence>
<feature type="compositionally biased region" description="Basic and acidic residues" evidence="1">
    <location>
        <begin position="134"/>
        <end position="143"/>
    </location>
</feature>
<accession>A0A9P0B8F5</accession>
<sequence>MYFYILVALIIWLVIQMNRLVEALNKKGDGIANKVIGKKSGDPEPQIATRKVKIKSLYRRNKPEAKKDKYPFKSYYAKPDLAEETDIPVIRKSDSSSSIDKIEKELSYFVMEKKRGVFSIFRRSKSTTSTSKLKPSDESDKKFSTLSPQSTKKITKEDEVRYAKNHIQKFNKIKDRFENEPVENNNDIKRDSKTLILQDIRDNLERQVETQKEIKHSSRRPQNKQTFDTIDVVTIRKHEKPTPNPKPVYIENNTKVVSSPKLKIPSNRVIEQLRPRTPTKNTNRIIFNEDQQIQKKPLAKTRSLNHNHPEGLVFNYDQNAIAKLQHQNDMSPIPYTPSPPANKNLMKKSVEAYYWRELRKMQEEELSRELEYNQRIHGYLNSQLKSNSMSPISQRNTRQYYPDEVYSPIYEDVPIVRRSSLMENPTQMQYNRPASSSTINSRYMLVPIKQNEVYYSDDEYARPYVQQRPRIRRPTPQNNQTYYHPQNSIRRSYTPSISGASASASTIYDYPGNVHQQIRLSYAQPQHKNTIQHTQNGVYGTVQNNPQFVRNTRFTSSMGNMQNYPRGSQNHAIYGRLV</sequence>
<feature type="region of interest" description="Disordered" evidence="1">
    <location>
        <begin position="128"/>
        <end position="158"/>
    </location>
</feature>
<feature type="region of interest" description="Disordered" evidence="1">
    <location>
        <begin position="557"/>
        <end position="578"/>
    </location>
</feature>
<feature type="chain" id="PRO_5040187554" evidence="2">
    <location>
        <begin position="24"/>
        <end position="578"/>
    </location>
</feature>
<keyword evidence="4" id="KW-1185">Reference proteome</keyword>
<evidence type="ECO:0000313" key="4">
    <source>
        <dbReference type="Proteomes" id="UP001154078"/>
    </source>
</evidence>
<feature type="signal peptide" evidence="2">
    <location>
        <begin position="1"/>
        <end position="23"/>
    </location>
</feature>
<proteinExistence type="predicted"/>
<evidence type="ECO:0000256" key="2">
    <source>
        <dbReference type="SAM" id="SignalP"/>
    </source>
</evidence>
<gene>
    <name evidence="3" type="ORF">MELIAE_LOCUS8431</name>
</gene>